<dbReference type="AlphaFoldDB" id="A0ABD4T838"/>
<dbReference type="Proteomes" id="UP000031561">
    <property type="component" value="Unassembled WGS sequence"/>
</dbReference>
<protein>
    <submittedName>
        <fullName evidence="1">Uncharacterized protein</fullName>
    </submittedName>
</protein>
<evidence type="ECO:0000313" key="2">
    <source>
        <dbReference type="Proteomes" id="UP000031561"/>
    </source>
</evidence>
<gene>
    <name evidence="1" type="ORF">QQ91_0019210</name>
</gene>
<proteinExistence type="predicted"/>
<keyword evidence="2" id="KW-1185">Reference proteome</keyword>
<organism evidence="1 2">
    <name type="scientific">Lyngbya confervoides BDU141951</name>
    <dbReference type="NCBI Taxonomy" id="1574623"/>
    <lineage>
        <taxon>Bacteria</taxon>
        <taxon>Bacillati</taxon>
        <taxon>Cyanobacteriota</taxon>
        <taxon>Cyanophyceae</taxon>
        <taxon>Oscillatoriophycideae</taxon>
        <taxon>Oscillatoriales</taxon>
        <taxon>Microcoleaceae</taxon>
        <taxon>Lyngbya</taxon>
    </lineage>
</organism>
<name>A0ABD4T838_9CYAN</name>
<dbReference type="EMBL" id="JTHE03000106">
    <property type="protein sequence ID" value="MCM1984954.1"/>
    <property type="molecule type" value="Genomic_DNA"/>
</dbReference>
<dbReference type="RefSeq" id="WP_166277533.1">
    <property type="nucleotide sequence ID" value="NZ_JTHE03000106.1"/>
</dbReference>
<evidence type="ECO:0000313" key="1">
    <source>
        <dbReference type="EMBL" id="MCM1984954.1"/>
    </source>
</evidence>
<accession>A0ABD4T838</accession>
<comment type="caution">
    <text evidence="1">The sequence shown here is derived from an EMBL/GenBank/DDBJ whole genome shotgun (WGS) entry which is preliminary data.</text>
</comment>
<reference evidence="1 2" key="1">
    <citation type="journal article" date="2015" name="Genome Announc.">
        <title>Draft Genome Sequence of Filamentous Marine Cyanobacterium Lyngbya confervoides Strain BDU141951.</title>
        <authorList>
            <person name="Chandrababunaidu M.M."/>
            <person name="Sen D."/>
            <person name="Tripathy S."/>
        </authorList>
    </citation>
    <scope>NUCLEOTIDE SEQUENCE [LARGE SCALE GENOMIC DNA]</scope>
    <source>
        <strain evidence="1 2">BDU141951</strain>
    </source>
</reference>
<sequence length="175" mass="19631">MAWVFSLSAECGADQVAAEQFAQHFDGLSWVLSNGHQSQCHTAIFQDIEENWWCQIRPSGISDVGIDRSDIAYQMTELGILLYQQVQSAPPFRYALVGVEVDEFRTYSELIAEVAGSSFPGLVLSEAVWRSLGASTLFRPFSPGYVWQPYEGEVYKPLMVSSDLKNKLNELLILK</sequence>